<dbReference type="OrthoDB" id="9802241at2"/>
<dbReference type="InterPro" id="IPR000183">
    <property type="entry name" value="Orn/DAP/Arg_de-COase"/>
</dbReference>
<feature type="modified residue" description="N6-(pyridoxal phosphate)lysine" evidence="12 13">
    <location>
        <position position="59"/>
    </location>
</feature>
<dbReference type="InterPro" id="IPR002986">
    <property type="entry name" value="DAP_deCOOHase_LysA"/>
</dbReference>
<dbReference type="Pfam" id="PF00278">
    <property type="entry name" value="Orn_DAP_Arg_deC"/>
    <property type="match status" value="1"/>
</dbReference>
<dbReference type="Proteomes" id="UP000297475">
    <property type="component" value="Unassembled WGS sequence"/>
</dbReference>
<evidence type="ECO:0000256" key="10">
    <source>
        <dbReference type="ARBA" id="ARBA00066427"/>
    </source>
</evidence>
<evidence type="ECO:0000259" key="16">
    <source>
        <dbReference type="Pfam" id="PF02784"/>
    </source>
</evidence>
<dbReference type="EMBL" id="SRMF01000007">
    <property type="protein sequence ID" value="TGG91662.1"/>
    <property type="molecule type" value="Genomic_DNA"/>
</dbReference>
<comment type="function">
    <text evidence="12">Specifically catalyzes the decarboxylation of meso-diaminopimelate (meso-DAP) to L-lysine.</text>
</comment>
<reference evidence="17 18" key="1">
    <citation type="submission" date="2019-04" db="EMBL/GenBank/DDBJ databases">
        <title>Natronospirillum operosus gen. nov., sp. nov., a haloalkaliphilic satellite isolated from decaying biomass of laboratory culture of cyanobacterium Geitlerinema sp. and proposal of Natronospirillaceae fam. nov. and Saccharospirillaceae fam. nov.</title>
        <authorList>
            <person name="Kevbrin V."/>
            <person name="Boltyanskaya Y."/>
            <person name="Koziaeva V."/>
            <person name="Grouzdev D.S."/>
            <person name="Park M."/>
            <person name="Cho J."/>
        </authorList>
    </citation>
    <scope>NUCLEOTIDE SEQUENCE [LARGE SCALE GENOMIC DNA]</scope>
    <source>
        <strain evidence="17 18">G-116</strain>
    </source>
</reference>
<dbReference type="GO" id="GO:0030170">
    <property type="term" value="F:pyridoxal phosphate binding"/>
    <property type="evidence" value="ECO:0007669"/>
    <property type="project" value="UniProtKB-UniRule"/>
</dbReference>
<dbReference type="PRINTS" id="PR01181">
    <property type="entry name" value="DAPDCRBXLASE"/>
</dbReference>
<dbReference type="SUPFAM" id="SSF51419">
    <property type="entry name" value="PLP-binding barrel"/>
    <property type="match status" value="1"/>
</dbReference>
<feature type="binding site" evidence="12">
    <location>
        <position position="276"/>
    </location>
    <ligand>
        <name>substrate</name>
    </ligand>
</feature>
<keyword evidence="18" id="KW-1185">Reference proteome</keyword>
<protein>
    <recommendedName>
        <fullName evidence="11 12">Diaminopimelate decarboxylase</fullName>
        <shortName evidence="12">DAP decarboxylase</shortName>
        <shortName evidence="12">DAPDC</shortName>
        <ecNumber evidence="10 12">4.1.1.20</ecNumber>
    </recommendedName>
</protein>
<name>A0A4Z0WCR5_9GAMM</name>
<organism evidence="17 18">
    <name type="scientific">Natronospirillum operosum</name>
    <dbReference type="NCBI Taxonomy" id="2759953"/>
    <lineage>
        <taxon>Bacteria</taxon>
        <taxon>Pseudomonadati</taxon>
        <taxon>Pseudomonadota</taxon>
        <taxon>Gammaproteobacteria</taxon>
        <taxon>Oceanospirillales</taxon>
        <taxon>Natronospirillaceae</taxon>
        <taxon>Natronospirillum</taxon>
    </lineage>
</organism>
<feature type="binding site" evidence="12">
    <location>
        <position position="316"/>
    </location>
    <ligand>
        <name>substrate</name>
    </ligand>
</feature>
<sequence length="413" mass="44965">MIPFLHENNRLFAEQVPVDTLAEQFGTPLYVYSRAALIHQYQRYQAAVSEQDLVCYAVKANANLAVLRTLAAQGAGFDIVSVGELERVLEAGGDPERIVFSGVGKQPAEMARALEVGIHCFNVESLSELEHLQAVAAERDQVARVSLRVNPDVDARTHPYISTGLKANKFGVPIDDAEAFYQRARALSHIEPIGVDCHIGSQLTDIEPLLEALGSLLALVRRLRADGIELQHVDMGGGLGVSYEEGEAAPDIESYIAAVKAELDSEGLHLVLEPGRSIVADAGLFLTRVTLLKTGEEKNFAVVDGAMNDLLRPSLYGAWQRVLPVQPRPGQPTTWDVVGPVCETGDFLARDRELVLAEGDLVAIMQAGAYGFAMASNYNTRPRAAEVMVDGEQAMLIRRRETLDDLLAAERDL</sequence>
<evidence type="ECO:0000256" key="5">
    <source>
        <dbReference type="ARBA" id="ARBA00023154"/>
    </source>
</evidence>
<feature type="binding site" evidence="12">
    <location>
        <position position="370"/>
    </location>
    <ligand>
        <name>substrate</name>
    </ligand>
</feature>
<evidence type="ECO:0000256" key="6">
    <source>
        <dbReference type="ARBA" id="ARBA00023239"/>
    </source>
</evidence>
<dbReference type="GO" id="GO:0008836">
    <property type="term" value="F:diaminopimelate decarboxylase activity"/>
    <property type="evidence" value="ECO:0007669"/>
    <property type="project" value="UniProtKB-UniRule"/>
</dbReference>
<dbReference type="PANTHER" id="PTHR43727:SF2">
    <property type="entry name" value="GROUP IV DECARBOXYLASE"/>
    <property type="match status" value="1"/>
</dbReference>
<proteinExistence type="inferred from homology"/>
<dbReference type="HAMAP" id="MF_02120">
    <property type="entry name" value="LysA"/>
    <property type="match status" value="1"/>
</dbReference>
<comment type="pathway">
    <text evidence="8 12 14">Amino-acid biosynthesis; L-lysine biosynthesis via DAP pathway; L-lysine from DL-2,6-diaminopimelate: step 1/1.</text>
</comment>
<comment type="catalytic activity">
    <reaction evidence="7 12 14">
        <text>meso-2,6-diaminopimelate + H(+) = L-lysine + CO2</text>
        <dbReference type="Rhea" id="RHEA:15101"/>
        <dbReference type="ChEBI" id="CHEBI:15378"/>
        <dbReference type="ChEBI" id="CHEBI:16526"/>
        <dbReference type="ChEBI" id="CHEBI:32551"/>
        <dbReference type="ChEBI" id="CHEBI:57791"/>
        <dbReference type="EC" id="4.1.1.20"/>
    </reaction>
</comment>
<keyword evidence="4 12" id="KW-0663">Pyridoxal phosphate</keyword>
<keyword evidence="3 12" id="KW-0210">Decarboxylase</keyword>
<keyword evidence="5 12" id="KW-0457">Lysine biosynthesis</keyword>
<evidence type="ECO:0000256" key="12">
    <source>
        <dbReference type="HAMAP-Rule" id="MF_02120"/>
    </source>
</evidence>
<dbReference type="PRINTS" id="PR01179">
    <property type="entry name" value="ODADCRBXLASE"/>
</dbReference>
<dbReference type="InterPro" id="IPR009006">
    <property type="entry name" value="Ala_racemase/Decarboxylase_C"/>
</dbReference>
<dbReference type="InterPro" id="IPR022643">
    <property type="entry name" value="De-COase2_C"/>
</dbReference>
<dbReference type="InterPro" id="IPR029066">
    <property type="entry name" value="PLP-binding_barrel"/>
</dbReference>
<evidence type="ECO:0000313" key="17">
    <source>
        <dbReference type="EMBL" id="TGG91662.1"/>
    </source>
</evidence>
<feature type="domain" description="Orn/DAP/Arg decarboxylase 2 C-terminal" evidence="15">
    <location>
        <begin position="30"/>
        <end position="368"/>
    </location>
</feature>
<dbReference type="UniPathway" id="UPA00034">
    <property type="reaction ID" value="UER00027"/>
</dbReference>
<feature type="active site" description="Proton donor" evidence="13">
    <location>
        <position position="342"/>
    </location>
</feature>
<dbReference type="InterPro" id="IPR022644">
    <property type="entry name" value="De-COase2_N"/>
</dbReference>
<comment type="subunit">
    <text evidence="12">Homodimer.</text>
</comment>
<evidence type="ECO:0000256" key="7">
    <source>
        <dbReference type="ARBA" id="ARBA00050464"/>
    </source>
</evidence>
<feature type="domain" description="Orn/DAP/Arg decarboxylase 2 N-terminal" evidence="16">
    <location>
        <begin position="36"/>
        <end position="280"/>
    </location>
</feature>
<dbReference type="PANTHER" id="PTHR43727">
    <property type="entry name" value="DIAMINOPIMELATE DECARBOXYLASE"/>
    <property type="match status" value="1"/>
</dbReference>
<feature type="binding site" evidence="12">
    <location>
        <position position="370"/>
    </location>
    <ligand>
        <name>pyridoxal 5'-phosphate</name>
        <dbReference type="ChEBI" id="CHEBI:597326"/>
    </ligand>
</feature>
<evidence type="ECO:0000256" key="4">
    <source>
        <dbReference type="ARBA" id="ARBA00022898"/>
    </source>
</evidence>
<dbReference type="PROSITE" id="PS00878">
    <property type="entry name" value="ODR_DC_2_1"/>
    <property type="match status" value="1"/>
</dbReference>
<evidence type="ECO:0000256" key="13">
    <source>
        <dbReference type="PIRSR" id="PIRSR600183-50"/>
    </source>
</evidence>
<dbReference type="AlphaFoldDB" id="A0A4Z0WCR5"/>
<accession>A0A4Z0WCR5</accession>
<dbReference type="FunFam" id="2.40.37.10:FF:000003">
    <property type="entry name" value="Diaminopimelate decarboxylase"/>
    <property type="match status" value="1"/>
</dbReference>
<keyword evidence="2 12" id="KW-0028">Amino-acid biosynthesis</keyword>
<dbReference type="FunFam" id="3.20.20.10:FF:000003">
    <property type="entry name" value="Diaminopimelate decarboxylase"/>
    <property type="match status" value="1"/>
</dbReference>
<gene>
    <name evidence="12 17" type="primary">lysA</name>
    <name evidence="17" type="ORF">E4656_14780</name>
</gene>
<evidence type="ECO:0000256" key="14">
    <source>
        <dbReference type="RuleBase" id="RU003738"/>
    </source>
</evidence>
<evidence type="ECO:0000313" key="18">
    <source>
        <dbReference type="Proteomes" id="UP000297475"/>
    </source>
</evidence>
<dbReference type="Gene3D" id="3.20.20.10">
    <property type="entry name" value="Alanine racemase"/>
    <property type="match status" value="1"/>
</dbReference>
<dbReference type="NCBIfam" id="TIGR01048">
    <property type="entry name" value="lysA"/>
    <property type="match status" value="1"/>
</dbReference>
<comment type="caution">
    <text evidence="17">The sequence shown here is derived from an EMBL/GenBank/DDBJ whole genome shotgun (WGS) entry which is preliminary data.</text>
</comment>
<evidence type="ECO:0000256" key="8">
    <source>
        <dbReference type="ARBA" id="ARBA00060643"/>
    </source>
</evidence>
<dbReference type="RefSeq" id="WP_135484073.1">
    <property type="nucleotide sequence ID" value="NZ_SRMF01000007.1"/>
</dbReference>
<dbReference type="InterPro" id="IPR022653">
    <property type="entry name" value="De-COase2_pyr-phos_BS"/>
</dbReference>
<comment type="cofactor">
    <cofactor evidence="1 12 13 14">
        <name>pyridoxal 5'-phosphate</name>
        <dbReference type="ChEBI" id="CHEBI:597326"/>
    </cofactor>
</comment>
<evidence type="ECO:0000256" key="11">
    <source>
        <dbReference type="ARBA" id="ARBA00074972"/>
    </source>
</evidence>
<dbReference type="GO" id="GO:0009089">
    <property type="term" value="P:lysine biosynthetic process via diaminopimelate"/>
    <property type="evidence" value="ECO:0007669"/>
    <property type="project" value="UniProtKB-UniRule"/>
</dbReference>
<evidence type="ECO:0000256" key="1">
    <source>
        <dbReference type="ARBA" id="ARBA00001933"/>
    </source>
</evidence>
<feature type="binding site" evidence="12">
    <location>
        <begin position="273"/>
        <end position="276"/>
    </location>
    <ligand>
        <name>pyridoxal 5'-phosphate</name>
        <dbReference type="ChEBI" id="CHEBI:597326"/>
    </ligand>
</feature>
<feature type="binding site" evidence="12">
    <location>
        <position position="238"/>
    </location>
    <ligand>
        <name>pyridoxal 5'-phosphate</name>
        <dbReference type="ChEBI" id="CHEBI:597326"/>
    </ligand>
</feature>
<dbReference type="Pfam" id="PF02784">
    <property type="entry name" value="Orn_Arg_deC_N"/>
    <property type="match status" value="1"/>
</dbReference>
<evidence type="ECO:0000256" key="3">
    <source>
        <dbReference type="ARBA" id="ARBA00022793"/>
    </source>
</evidence>
<dbReference type="EC" id="4.1.1.20" evidence="10 12"/>
<comment type="similarity">
    <text evidence="9 12">Belongs to the Orn/Lys/Arg decarboxylase class-II family. LysA subfamily.</text>
</comment>
<feature type="binding site" evidence="12">
    <location>
        <position position="312"/>
    </location>
    <ligand>
        <name>substrate</name>
    </ligand>
</feature>
<keyword evidence="6 12" id="KW-0456">Lyase</keyword>
<evidence type="ECO:0000256" key="9">
    <source>
        <dbReference type="ARBA" id="ARBA00060983"/>
    </source>
</evidence>
<dbReference type="CDD" id="cd06828">
    <property type="entry name" value="PLPDE_III_DapDC"/>
    <property type="match status" value="1"/>
</dbReference>
<evidence type="ECO:0000259" key="15">
    <source>
        <dbReference type="Pfam" id="PF00278"/>
    </source>
</evidence>
<feature type="binding site" evidence="12">
    <location>
        <position position="343"/>
    </location>
    <ligand>
        <name>substrate</name>
    </ligand>
</feature>
<dbReference type="SUPFAM" id="SSF50621">
    <property type="entry name" value="Alanine racemase C-terminal domain-like"/>
    <property type="match status" value="1"/>
</dbReference>
<dbReference type="Gene3D" id="2.40.37.10">
    <property type="entry name" value="Lyase, Ornithine Decarboxylase, Chain A, domain 1"/>
    <property type="match status" value="1"/>
</dbReference>
<evidence type="ECO:0000256" key="2">
    <source>
        <dbReference type="ARBA" id="ARBA00022605"/>
    </source>
</evidence>